<comment type="caution">
    <text evidence="1">The sequence shown here is derived from an EMBL/GenBank/DDBJ whole genome shotgun (WGS) entry which is preliminary data.</text>
</comment>
<proteinExistence type="predicted"/>
<sequence>MLPSCYLFEFSVQPGGMRQGDVHAYPDLAGIRRAFERRYFGFDDDFVAEIIDSGAVLHLWVVERGTLTGGFDLHPFLRKDDDRTTLDWDAIAAVAPVLPGPLLGDGTFTLTVPKLPHPESYLGLADELHAGLNDVELGYDEDTEGRSLDE</sequence>
<keyword evidence="2" id="KW-1185">Reference proteome</keyword>
<dbReference type="AlphaFoldDB" id="A0A917U3N1"/>
<reference evidence="1" key="2">
    <citation type="submission" date="2020-09" db="EMBL/GenBank/DDBJ databases">
        <authorList>
            <person name="Sun Q."/>
            <person name="Ohkuma M."/>
        </authorList>
    </citation>
    <scope>NUCLEOTIDE SEQUENCE</scope>
    <source>
        <strain evidence="1">JCM 19831</strain>
    </source>
</reference>
<protein>
    <submittedName>
        <fullName evidence="1">Uncharacterized protein</fullName>
    </submittedName>
</protein>
<dbReference type="EMBL" id="BMPI01000038">
    <property type="protein sequence ID" value="GGM55927.1"/>
    <property type="molecule type" value="Genomic_DNA"/>
</dbReference>
<dbReference type="RefSeq" id="WP_190254003.1">
    <property type="nucleotide sequence ID" value="NZ_BMPI01000038.1"/>
</dbReference>
<name>A0A917U3N1_9ACTN</name>
<dbReference type="Proteomes" id="UP000642070">
    <property type="component" value="Unassembled WGS sequence"/>
</dbReference>
<reference evidence="1" key="1">
    <citation type="journal article" date="2014" name="Int. J. Syst. Evol. Microbiol.">
        <title>Complete genome sequence of Corynebacterium casei LMG S-19264T (=DSM 44701T), isolated from a smear-ripened cheese.</title>
        <authorList>
            <consortium name="US DOE Joint Genome Institute (JGI-PGF)"/>
            <person name="Walter F."/>
            <person name="Albersmeier A."/>
            <person name="Kalinowski J."/>
            <person name="Ruckert C."/>
        </authorList>
    </citation>
    <scope>NUCLEOTIDE SEQUENCE</scope>
    <source>
        <strain evidence="1">JCM 19831</strain>
    </source>
</reference>
<gene>
    <name evidence="1" type="ORF">GCM10007977_067000</name>
</gene>
<evidence type="ECO:0000313" key="1">
    <source>
        <dbReference type="EMBL" id="GGM55927.1"/>
    </source>
</evidence>
<evidence type="ECO:0000313" key="2">
    <source>
        <dbReference type="Proteomes" id="UP000642070"/>
    </source>
</evidence>
<accession>A0A917U3N1</accession>
<organism evidence="1 2">
    <name type="scientific">Dactylosporangium sucinum</name>
    <dbReference type="NCBI Taxonomy" id="1424081"/>
    <lineage>
        <taxon>Bacteria</taxon>
        <taxon>Bacillati</taxon>
        <taxon>Actinomycetota</taxon>
        <taxon>Actinomycetes</taxon>
        <taxon>Micromonosporales</taxon>
        <taxon>Micromonosporaceae</taxon>
        <taxon>Dactylosporangium</taxon>
    </lineage>
</organism>